<protein>
    <submittedName>
        <fullName evidence="2">Uncharacterized protein</fullName>
    </submittedName>
</protein>
<evidence type="ECO:0000313" key="2">
    <source>
        <dbReference type="EMBL" id="RKP34949.1"/>
    </source>
</evidence>
<reference evidence="3" key="1">
    <citation type="journal article" date="2018" name="Nat. Microbiol.">
        <title>Leveraging single-cell genomics to expand the fungal tree of life.</title>
        <authorList>
            <person name="Ahrendt S.R."/>
            <person name="Quandt C.A."/>
            <person name="Ciobanu D."/>
            <person name="Clum A."/>
            <person name="Salamov A."/>
            <person name="Andreopoulos B."/>
            <person name="Cheng J.F."/>
            <person name="Woyke T."/>
            <person name="Pelin A."/>
            <person name="Henrissat B."/>
            <person name="Reynolds N.K."/>
            <person name="Benny G.L."/>
            <person name="Smith M.E."/>
            <person name="James T.Y."/>
            <person name="Grigoriev I.V."/>
        </authorList>
    </citation>
    <scope>NUCLEOTIDE SEQUENCE [LARGE SCALE GENOMIC DNA]</scope>
    <source>
        <strain evidence="3">RSA 468</strain>
    </source>
</reference>
<accession>A0A4V1J4B2</accession>
<feature type="region of interest" description="Disordered" evidence="1">
    <location>
        <begin position="1"/>
        <end position="174"/>
    </location>
</feature>
<feature type="region of interest" description="Disordered" evidence="1">
    <location>
        <begin position="293"/>
        <end position="346"/>
    </location>
</feature>
<proteinExistence type="predicted"/>
<feature type="compositionally biased region" description="Low complexity" evidence="1">
    <location>
        <begin position="98"/>
        <end position="113"/>
    </location>
</feature>
<sequence>MTHSHTSFPLKRSASPQPFPSLSGSETNSTGASPKRLRTTVGNDGGDTAAGPQWSLPFQQSPTPTPFPFTGTPFSRPKRSLEEDQTELPPPPPPTDSPFHPLTTPNTPLTSNHDFTSVPAKRPRWTTPHSTPTPNAHLSSPFRTAPTTPFTGVGGEGSSPMTTPYSMSNGSRHSSDRLVNSQIVDMETGEVLDYHHPQTGYPTNNPTSFRSSSPTIAAWQSECRNAGQPLSLPFSPSTSSTASPHLQFLIDPISSSTGGAYGQNDVPPIARRLTLHKAADFCKPGPQNALVLYRQPSSLGEGGLSTMDETRGEDEEESPKIYEITDEESASSSSVPESPTDIMDLD</sequence>
<name>A0A4V1J4B2_9FUNG</name>
<feature type="compositionally biased region" description="Low complexity" evidence="1">
    <location>
        <begin position="57"/>
        <end position="75"/>
    </location>
</feature>
<dbReference type="AlphaFoldDB" id="A0A4V1J4B2"/>
<dbReference type="EMBL" id="ML003014">
    <property type="protein sequence ID" value="RKP34949.1"/>
    <property type="molecule type" value="Genomic_DNA"/>
</dbReference>
<feature type="compositionally biased region" description="Polar residues" evidence="1">
    <location>
        <begin position="159"/>
        <end position="174"/>
    </location>
</feature>
<keyword evidence="3" id="KW-1185">Reference proteome</keyword>
<organism evidence="2 3">
    <name type="scientific">Dimargaris cristalligena</name>
    <dbReference type="NCBI Taxonomy" id="215637"/>
    <lineage>
        <taxon>Eukaryota</taxon>
        <taxon>Fungi</taxon>
        <taxon>Fungi incertae sedis</taxon>
        <taxon>Zoopagomycota</taxon>
        <taxon>Kickxellomycotina</taxon>
        <taxon>Dimargaritomycetes</taxon>
        <taxon>Dimargaritales</taxon>
        <taxon>Dimargaritaceae</taxon>
        <taxon>Dimargaris</taxon>
    </lineage>
</organism>
<gene>
    <name evidence="2" type="ORF">BJ085DRAFT_35268</name>
</gene>
<feature type="compositionally biased region" description="Polar residues" evidence="1">
    <location>
        <begin position="127"/>
        <end position="150"/>
    </location>
</feature>
<feature type="compositionally biased region" description="Low complexity" evidence="1">
    <location>
        <begin position="330"/>
        <end position="339"/>
    </location>
</feature>
<dbReference type="Proteomes" id="UP000268162">
    <property type="component" value="Unassembled WGS sequence"/>
</dbReference>
<evidence type="ECO:0000313" key="3">
    <source>
        <dbReference type="Proteomes" id="UP000268162"/>
    </source>
</evidence>
<evidence type="ECO:0000256" key="1">
    <source>
        <dbReference type="SAM" id="MobiDB-lite"/>
    </source>
</evidence>
<feature type="compositionally biased region" description="Polar residues" evidence="1">
    <location>
        <begin position="14"/>
        <end position="32"/>
    </location>
</feature>